<keyword evidence="2" id="KW-1185">Reference proteome</keyword>
<proteinExistence type="predicted"/>
<protein>
    <submittedName>
        <fullName evidence="1">Uncharacterized protein</fullName>
    </submittedName>
</protein>
<organism evidence="1 2">
    <name type="scientific">Rhodococcus erythropolis</name>
    <name type="common">Arthrobacter picolinophilus</name>
    <dbReference type="NCBI Taxonomy" id="1833"/>
    <lineage>
        <taxon>Bacteria</taxon>
        <taxon>Bacillati</taxon>
        <taxon>Actinomycetota</taxon>
        <taxon>Actinomycetes</taxon>
        <taxon>Mycobacteriales</taxon>
        <taxon>Nocardiaceae</taxon>
        <taxon>Rhodococcus</taxon>
        <taxon>Rhodococcus erythropolis group</taxon>
    </lineage>
</organism>
<accession>A0A8I1A186</accession>
<dbReference type="AlphaFoldDB" id="A0A8I1A186"/>
<evidence type="ECO:0000313" key="2">
    <source>
        <dbReference type="Proteomes" id="UP000627573"/>
    </source>
</evidence>
<comment type="caution">
    <text evidence="1">The sequence shown here is derived from an EMBL/GenBank/DDBJ whole genome shotgun (WGS) entry which is preliminary data.</text>
</comment>
<name>A0A8I1A186_RHOER</name>
<gene>
    <name evidence="1" type="ORF">I3517_16485</name>
</gene>
<dbReference type="EMBL" id="JAECSB010000057">
    <property type="protein sequence ID" value="MBH5144215.1"/>
    <property type="molecule type" value="Genomic_DNA"/>
</dbReference>
<evidence type="ECO:0000313" key="1">
    <source>
        <dbReference type="EMBL" id="MBH5144215.1"/>
    </source>
</evidence>
<dbReference type="Proteomes" id="UP000627573">
    <property type="component" value="Unassembled WGS sequence"/>
</dbReference>
<sequence length="189" mass="21743">MATHLDGLTYLTPATQRTVCFTDTPIEHSWMMVRDIAGRSWDFQPYGIVFSKEYARTKGCHPVWYVDAFGPPPSMASTVWQLIENYRLAFMATPAAYPLETLDVLRMAPFMEPRMNGKDFVWEREWRHRGDFNFESPANVVAVFAPEVNHFLLRPKINALGPEWGQRDVPILDPRWGTDKIIHALSKGT</sequence>
<dbReference type="RefSeq" id="WP_197941273.1">
    <property type="nucleotide sequence ID" value="NZ_JAECSB010000057.1"/>
</dbReference>
<reference evidence="1 2" key="1">
    <citation type="submission" date="2020-12" db="EMBL/GenBank/DDBJ databases">
        <title>Draft genome sequence of furan degrading bacterial strain FUR100.</title>
        <authorList>
            <person name="Woiski C."/>
        </authorList>
    </citation>
    <scope>NUCLEOTIDE SEQUENCE [LARGE SCALE GENOMIC DNA]</scope>
    <source>
        <strain evidence="1 2">FUR100</strain>
    </source>
</reference>